<organism evidence="3 4">
    <name type="scientific">Actinacidiphila epipremni</name>
    <dbReference type="NCBI Taxonomy" id="2053013"/>
    <lineage>
        <taxon>Bacteria</taxon>
        <taxon>Bacillati</taxon>
        <taxon>Actinomycetota</taxon>
        <taxon>Actinomycetes</taxon>
        <taxon>Kitasatosporales</taxon>
        <taxon>Streptomycetaceae</taxon>
        <taxon>Actinacidiphila</taxon>
    </lineage>
</organism>
<reference evidence="3 4" key="1">
    <citation type="submission" date="2020-03" db="EMBL/GenBank/DDBJ databases">
        <title>WGS of actinomycetes isolated from Thailand.</title>
        <authorList>
            <person name="Thawai C."/>
        </authorList>
    </citation>
    <scope>NUCLEOTIDE SEQUENCE [LARGE SCALE GENOMIC DNA]</scope>
    <source>
        <strain evidence="3 4">PRB2-1</strain>
    </source>
</reference>
<feature type="region of interest" description="Disordered" evidence="1">
    <location>
        <begin position="1"/>
        <end position="37"/>
    </location>
</feature>
<dbReference type="Pfam" id="PF04186">
    <property type="entry name" value="FxsA"/>
    <property type="match status" value="1"/>
</dbReference>
<sequence length="207" mass="21771">MTTRSPDPFRPGQEQPGPGQPGSGPAGGPGQRPRRSRARTVVPLAVAAWAVLEIWLLTVVASATSGLVVLLCIIAGFVLGAMAVKRAGRSAWRNLTAAVTPPGEAEQPPPPTGGGRTGLHMLGGLLLMIPGFVSDAAGLLLLFPPTRRLVGALAERATRRSLRRHPGKEQPGSLGDFFQQAQQAGEQARIHRPDGKVIPGEVIHRDH</sequence>
<feature type="transmembrane region" description="Helical" evidence="2">
    <location>
        <begin position="125"/>
        <end position="143"/>
    </location>
</feature>
<dbReference type="NCBIfam" id="NF008527">
    <property type="entry name" value="PRK11463.1-1"/>
    <property type="match status" value="1"/>
</dbReference>
<evidence type="ECO:0000256" key="1">
    <source>
        <dbReference type="SAM" id="MobiDB-lite"/>
    </source>
</evidence>
<feature type="compositionally biased region" description="Gly residues" evidence="1">
    <location>
        <begin position="20"/>
        <end position="30"/>
    </location>
</feature>
<dbReference type="Proteomes" id="UP000734511">
    <property type="component" value="Unassembled WGS sequence"/>
</dbReference>
<dbReference type="NCBIfam" id="NF008528">
    <property type="entry name" value="PRK11463.1-2"/>
    <property type="match status" value="1"/>
</dbReference>
<gene>
    <name evidence="3" type="ORF">HCN08_12315</name>
</gene>
<feature type="transmembrane region" description="Helical" evidence="2">
    <location>
        <begin position="41"/>
        <end position="61"/>
    </location>
</feature>
<accession>A0ABX0ZRD8</accession>
<name>A0ABX0ZRD8_9ACTN</name>
<dbReference type="RefSeq" id="WP_167983032.1">
    <property type="nucleotide sequence ID" value="NZ_JAATEJ010000007.1"/>
</dbReference>
<comment type="caution">
    <text evidence="3">The sequence shown here is derived from an EMBL/GenBank/DDBJ whole genome shotgun (WGS) entry which is preliminary data.</text>
</comment>
<evidence type="ECO:0000256" key="2">
    <source>
        <dbReference type="SAM" id="Phobius"/>
    </source>
</evidence>
<keyword evidence="2" id="KW-1133">Transmembrane helix</keyword>
<evidence type="ECO:0000313" key="4">
    <source>
        <dbReference type="Proteomes" id="UP000734511"/>
    </source>
</evidence>
<dbReference type="PANTHER" id="PTHR35335:SF1">
    <property type="entry name" value="UPF0716 PROTEIN FXSA"/>
    <property type="match status" value="1"/>
</dbReference>
<feature type="transmembrane region" description="Helical" evidence="2">
    <location>
        <begin position="67"/>
        <end position="84"/>
    </location>
</feature>
<protein>
    <submittedName>
        <fullName evidence="3">FxsA family protein</fullName>
    </submittedName>
</protein>
<dbReference type="PANTHER" id="PTHR35335">
    <property type="entry name" value="UPF0716 PROTEIN FXSA"/>
    <property type="match status" value="1"/>
</dbReference>
<dbReference type="InterPro" id="IPR007313">
    <property type="entry name" value="FxsA"/>
</dbReference>
<evidence type="ECO:0000313" key="3">
    <source>
        <dbReference type="EMBL" id="NJP44176.1"/>
    </source>
</evidence>
<keyword evidence="2" id="KW-0812">Transmembrane</keyword>
<keyword evidence="2" id="KW-0472">Membrane</keyword>
<dbReference type="EMBL" id="JAATEJ010000007">
    <property type="protein sequence ID" value="NJP44176.1"/>
    <property type="molecule type" value="Genomic_DNA"/>
</dbReference>
<proteinExistence type="predicted"/>
<keyword evidence="4" id="KW-1185">Reference proteome</keyword>